<comment type="PTM">
    <text evidence="1">Carboxylation allows a single lysine to coordinate two zinc ions.</text>
</comment>
<dbReference type="EC" id="3.4.19.-" evidence="1"/>
<comment type="caution">
    <text evidence="5">The sequence shown here is derived from an EMBL/GenBank/DDBJ whole genome shotgun (WGS) entry which is preliminary data.</text>
</comment>
<evidence type="ECO:0000256" key="3">
    <source>
        <dbReference type="PIRSR" id="PIRSR001238-3"/>
    </source>
</evidence>
<feature type="active site" description="Proton acceptor" evidence="2">
    <location>
        <position position="299"/>
    </location>
</feature>
<feature type="domain" description="Amidohydrolase-related" evidence="4">
    <location>
        <begin position="65"/>
        <end position="387"/>
    </location>
</feature>
<name>A0A0C1ZLS6_9BACT</name>
<dbReference type="EMBL" id="JMCC02000193">
    <property type="protein sequence ID" value="KIG11713.1"/>
    <property type="molecule type" value="Genomic_DNA"/>
</dbReference>
<dbReference type="PANTHER" id="PTHR11647:SF1">
    <property type="entry name" value="COLLAPSIN RESPONSE MEDIATOR PROTEIN"/>
    <property type="match status" value="1"/>
</dbReference>
<dbReference type="Gene3D" id="2.30.40.10">
    <property type="entry name" value="Urease, subunit C, domain 1"/>
    <property type="match status" value="1"/>
</dbReference>
<dbReference type="NCBIfam" id="TIGR01975">
    <property type="entry name" value="isoAsp_dipep"/>
    <property type="match status" value="1"/>
</dbReference>
<dbReference type="GO" id="GO:0006508">
    <property type="term" value="P:proteolysis"/>
    <property type="evidence" value="ECO:0007669"/>
    <property type="project" value="UniProtKB-KW"/>
</dbReference>
<organism evidence="5 6">
    <name type="scientific">Enhygromyxa salina</name>
    <dbReference type="NCBI Taxonomy" id="215803"/>
    <lineage>
        <taxon>Bacteria</taxon>
        <taxon>Pseudomonadati</taxon>
        <taxon>Myxococcota</taxon>
        <taxon>Polyangia</taxon>
        <taxon>Nannocystales</taxon>
        <taxon>Nannocystaceae</taxon>
        <taxon>Enhygromyxa</taxon>
    </lineage>
</organism>
<reference evidence="5 6" key="1">
    <citation type="submission" date="2014-12" db="EMBL/GenBank/DDBJ databases">
        <title>Genome assembly of Enhygromyxa salina DSM 15201.</title>
        <authorList>
            <person name="Sharma G."/>
            <person name="Subramanian S."/>
        </authorList>
    </citation>
    <scope>NUCLEOTIDE SEQUENCE [LARGE SCALE GENOMIC DNA]</scope>
    <source>
        <strain evidence="5 6">DSM 15201</strain>
    </source>
</reference>
<dbReference type="GO" id="GO:0005737">
    <property type="term" value="C:cytoplasm"/>
    <property type="evidence" value="ECO:0007669"/>
    <property type="project" value="UniProtKB-SubCell"/>
</dbReference>
<comment type="cofactor">
    <cofactor evidence="1 3">
        <name>Zn(2+)</name>
        <dbReference type="ChEBI" id="CHEBI:29105"/>
    </cofactor>
    <text evidence="1 3">Binds 2 Zn(2+) ions per subunit.</text>
</comment>
<comment type="subcellular location">
    <subcellularLocation>
        <location evidence="1">Cytoplasm</location>
    </subcellularLocation>
</comment>
<feature type="binding site" evidence="3">
    <location>
        <position position="207"/>
    </location>
    <ligand>
        <name>Zn(2+)</name>
        <dbReference type="ChEBI" id="CHEBI:29105"/>
        <label>2</label>
        <note>catalytic</note>
    </ligand>
</feature>
<dbReference type="GO" id="GO:0008237">
    <property type="term" value="F:metallopeptidase activity"/>
    <property type="evidence" value="ECO:0007669"/>
    <property type="project" value="UniProtKB-KW"/>
</dbReference>
<dbReference type="AlphaFoldDB" id="A0A0C1ZLS6"/>
<dbReference type="RefSeq" id="WP_052559203.1">
    <property type="nucleotide sequence ID" value="NZ_JMCC02000193.1"/>
</dbReference>
<evidence type="ECO:0000313" key="5">
    <source>
        <dbReference type="EMBL" id="KIG11713.1"/>
    </source>
</evidence>
<gene>
    <name evidence="5" type="ORF">DB30_02615</name>
</gene>
<dbReference type="Gene3D" id="3.20.20.140">
    <property type="entry name" value="Metal-dependent hydrolases"/>
    <property type="match status" value="1"/>
</dbReference>
<accession>A0A0C1ZLS6</accession>
<comment type="function">
    <text evidence="1">Catalyzes the hydrolytic cleavage of a subset of L-isoaspartyl (L-beta-aspartyl) dipeptides. Used to degrade proteins damaged by L-isoaspartyl residues formation.</text>
</comment>
<keyword evidence="1 3" id="KW-0479">Metal-binding</keyword>
<evidence type="ECO:0000259" key="4">
    <source>
        <dbReference type="Pfam" id="PF01979"/>
    </source>
</evidence>
<evidence type="ECO:0000256" key="2">
    <source>
        <dbReference type="PIRSR" id="PIRSR001238-1"/>
    </source>
</evidence>
<dbReference type="GO" id="GO:0008798">
    <property type="term" value="F:beta-aspartyl-peptidase activity"/>
    <property type="evidence" value="ECO:0007669"/>
    <property type="project" value="InterPro"/>
</dbReference>
<keyword evidence="1" id="KW-0645">Protease</keyword>
<dbReference type="InterPro" id="IPR010229">
    <property type="entry name" value="Pept_M38_dipep"/>
</dbReference>
<dbReference type="InterPro" id="IPR006680">
    <property type="entry name" value="Amidohydro-rel"/>
</dbReference>
<sequence>MTPSSPPSSLTLLRNANLHAPAPLGRRDLLLAGGKLVAISQRDAALDPLPASLGVTVHDCAGAHVVPGLVDAHVHVTGGGGEGGYTSRVPPLSLTQLSLSGVTSVVGLLGTDATTRTMRELVARTYALREEGVSAWCWTGNYEVPVKTLTRSVRDDIVFVDPIIGVGELAISDHRSSQPSFDEFLRVAADVHVAGMISGKAGVLHLHLGDGERGLELIRRALDHSELPARVFHPTHLNRNLALFAEAQALVRERGANAPSMDLTAFPADDVGDGLSAADAIAAWKRAGLPLERLTCSSDGGGCMPHFDHQGQLHGYGVGQCATLLDTVRAARRDHGLELAELLPLFTTNVARLLRLRGKGELVVGADADLLILVDRDDQPLQLDGVIGRGVWLVREGSPQVVGPFEAGLS</sequence>
<feature type="binding site" evidence="3">
    <location>
        <position position="299"/>
    </location>
    <ligand>
        <name>Zn(2+)</name>
        <dbReference type="ChEBI" id="CHEBI:29105"/>
        <label>1</label>
        <note>catalytic</note>
    </ligand>
</feature>
<comment type="similarity">
    <text evidence="1">Belongs to the peptidase M38 family.</text>
</comment>
<keyword evidence="1" id="KW-0378">Hydrolase</keyword>
<dbReference type="PANTHER" id="PTHR11647">
    <property type="entry name" value="HYDRANTOINASE/DIHYDROPYRIMIDINASE FAMILY MEMBER"/>
    <property type="match status" value="1"/>
</dbReference>
<dbReference type="Proteomes" id="UP000031599">
    <property type="component" value="Unassembled WGS sequence"/>
</dbReference>
<dbReference type="InterPro" id="IPR011059">
    <property type="entry name" value="Metal-dep_hydrolase_composite"/>
</dbReference>
<dbReference type="InterPro" id="IPR032466">
    <property type="entry name" value="Metal_Hydrolase"/>
</dbReference>
<dbReference type="SUPFAM" id="SSF51556">
    <property type="entry name" value="Metallo-dependent hydrolases"/>
    <property type="match status" value="1"/>
</dbReference>
<dbReference type="SUPFAM" id="SSF51338">
    <property type="entry name" value="Composite domain of metallo-dependent hydrolases"/>
    <property type="match status" value="1"/>
</dbReference>
<keyword evidence="1 3" id="KW-0862">Zinc</keyword>
<dbReference type="GO" id="GO:0016810">
    <property type="term" value="F:hydrolase activity, acting on carbon-nitrogen (but not peptide) bonds"/>
    <property type="evidence" value="ECO:0007669"/>
    <property type="project" value="InterPro"/>
</dbReference>
<keyword evidence="1" id="KW-0482">Metalloprotease</keyword>
<feature type="binding site" evidence="3">
    <location>
        <position position="236"/>
    </location>
    <ligand>
        <name>Zn(2+)</name>
        <dbReference type="ChEBI" id="CHEBI:29105"/>
        <label>2</label>
        <note>catalytic</note>
    </ligand>
</feature>
<dbReference type="PIRSF" id="PIRSF001238">
    <property type="entry name" value="IadA"/>
    <property type="match status" value="1"/>
</dbReference>
<proteinExistence type="inferred from homology"/>
<evidence type="ECO:0000256" key="1">
    <source>
        <dbReference type="PIRNR" id="PIRNR001238"/>
    </source>
</evidence>
<evidence type="ECO:0000313" key="6">
    <source>
        <dbReference type="Proteomes" id="UP000031599"/>
    </source>
</evidence>
<protein>
    <recommendedName>
        <fullName evidence="1">Isoaspartyl dipeptidase</fullName>
        <ecNumber evidence="1">3.4.19.-</ecNumber>
    </recommendedName>
</protein>
<dbReference type="InterPro" id="IPR050378">
    <property type="entry name" value="Metallo-dep_Hydrolases_sf"/>
</dbReference>
<dbReference type="GO" id="GO:0046872">
    <property type="term" value="F:metal ion binding"/>
    <property type="evidence" value="ECO:0007669"/>
    <property type="project" value="UniProtKB-KW"/>
</dbReference>
<feature type="binding site" evidence="3">
    <location>
        <position position="73"/>
    </location>
    <ligand>
        <name>Zn(2+)</name>
        <dbReference type="ChEBI" id="CHEBI:29105"/>
        <label>1</label>
        <note>catalytic</note>
    </ligand>
</feature>
<dbReference type="Pfam" id="PF01979">
    <property type="entry name" value="Amidohydro_1"/>
    <property type="match status" value="1"/>
</dbReference>
<feature type="binding site" evidence="3">
    <location>
        <position position="75"/>
    </location>
    <ligand>
        <name>Zn(2+)</name>
        <dbReference type="ChEBI" id="CHEBI:29105"/>
        <label>1</label>
        <note>catalytic</note>
    </ligand>
</feature>